<proteinExistence type="predicted"/>
<accession>A0ABN1KYA7</accession>
<evidence type="ECO:0000313" key="1">
    <source>
        <dbReference type="EMBL" id="GAA0779019.1"/>
    </source>
</evidence>
<name>A0ABN1KYA7_CLOSU</name>
<gene>
    <name evidence="1" type="ORF">GCM10008908_36880</name>
</gene>
<reference evidence="1 2" key="1">
    <citation type="journal article" date="2019" name="Int. J. Syst. Evol. Microbiol.">
        <title>The Global Catalogue of Microorganisms (GCM) 10K type strain sequencing project: providing services to taxonomists for standard genome sequencing and annotation.</title>
        <authorList>
            <consortium name="The Broad Institute Genomics Platform"/>
            <consortium name="The Broad Institute Genome Sequencing Center for Infectious Disease"/>
            <person name="Wu L."/>
            <person name="Ma J."/>
        </authorList>
    </citation>
    <scope>NUCLEOTIDE SEQUENCE [LARGE SCALE GENOMIC DNA]</scope>
    <source>
        <strain evidence="1 2">JCM 1417</strain>
    </source>
</reference>
<dbReference type="EMBL" id="BAAACI010000011">
    <property type="protein sequence ID" value="GAA0779019.1"/>
    <property type="molecule type" value="Genomic_DNA"/>
</dbReference>
<evidence type="ECO:0000313" key="2">
    <source>
        <dbReference type="Proteomes" id="UP001501047"/>
    </source>
</evidence>
<comment type="caution">
    <text evidence="1">The sequence shown here is derived from an EMBL/GenBank/DDBJ whole genome shotgun (WGS) entry which is preliminary data.</text>
</comment>
<dbReference type="RefSeq" id="WP_343828011.1">
    <property type="nucleotide sequence ID" value="NZ_BAAACI010000011.1"/>
</dbReference>
<protein>
    <submittedName>
        <fullName evidence="1">Uncharacterized protein</fullName>
    </submittedName>
</protein>
<keyword evidence="2" id="KW-1185">Reference proteome</keyword>
<organism evidence="1 2">
    <name type="scientific">Clostridium subterminale</name>
    <dbReference type="NCBI Taxonomy" id="1550"/>
    <lineage>
        <taxon>Bacteria</taxon>
        <taxon>Bacillati</taxon>
        <taxon>Bacillota</taxon>
        <taxon>Clostridia</taxon>
        <taxon>Eubacteriales</taxon>
        <taxon>Clostridiaceae</taxon>
        <taxon>Clostridium</taxon>
    </lineage>
</organism>
<dbReference type="Proteomes" id="UP001501047">
    <property type="component" value="Unassembled WGS sequence"/>
</dbReference>
<sequence>MTKLILIIGIDMTCRDNNLIQLTGMIDKAIRDEKSKLKGVRYEVIKLS</sequence>